<evidence type="ECO:0000256" key="4">
    <source>
        <dbReference type="ARBA" id="ARBA00022618"/>
    </source>
</evidence>
<evidence type="ECO:0000256" key="2">
    <source>
        <dbReference type="ARBA" id="ARBA00015195"/>
    </source>
</evidence>
<dbReference type="PANTHER" id="PTHR34981">
    <property type="entry name" value="CELL DIVISION PROTEIN ZAPA"/>
    <property type="match status" value="1"/>
</dbReference>
<evidence type="ECO:0000256" key="7">
    <source>
        <dbReference type="ARBA" id="ARBA00024910"/>
    </source>
</evidence>
<comment type="caution">
    <text evidence="11">The sequence shown here is derived from an EMBL/GenBank/DDBJ whole genome shotgun (WGS) entry which is preliminary data.</text>
</comment>
<evidence type="ECO:0000256" key="10">
    <source>
        <dbReference type="SAM" id="Coils"/>
    </source>
</evidence>
<evidence type="ECO:0000313" key="12">
    <source>
        <dbReference type="Proteomes" id="UP000823982"/>
    </source>
</evidence>
<evidence type="ECO:0000256" key="6">
    <source>
        <dbReference type="ARBA" id="ARBA00023306"/>
    </source>
</evidence>
<protein>
    <recommendedName>
        <fullName evidence="2">Cell division protein ZapA</fullName>
    </recommendedName>
    <alternativeName>
        <fullName evidence="9">Z ring-associated protein ZapA</fullName>
    </alternativeName>
</protein>
<name>A0A9D1EMY2_9FIRM</name>
<dbReference type="InterPro" id="IPR036192">
    <property type="entry name" value="Cell_div_ZapA-like_sf"/>
</dbReference>
<comment type="function">
    <text evidence="7">Activator of cell division through the inhibition of FtsZ GTPase activity, therefore promoting FtsZ assembly into bundles of protofilaments necessary for the formation of the division Z ring. It is recruited early at mid-cell but it is not essential for cell division.</text>
</comment>
<keyword evidence="5" id="KW-0717">Septation</keyword>
<dbReference type="Proteomes" id="UP000823982">
    <property type="component" value="Unassembled WGS sequence"/>
</dbReference>
<dbReference type="EMBL" id="DVIR01000008">
    <property type="protein sequence ID" value="HIS23995.1"/>
    <property type="molecule type" value="Genomic_DNA"/>
</dbReference>
<reference evidence="11" key="1">
    <citation type="submission" date="2020-10" db="EMBL/GenBank/DDBJ databases">
        <authorList>
            <person name="Gilroy R."/>
        </authorList>
    </citation>
    <scope>NUCLEOTIDE SEQUENCE</scope>
    <source>
        <strain evidence="11">CHK157-1446</strain>
    </source>
</reference>
<keyword evidence="3" id="KW-0963">Cytoplasm</keyword>
<reference evidence="11" key="2">
    <citation type="journal article" date="2021" name="PeerJ">
        <title>Extensive microbial diversity within the chicken gut microbiome revealed by metagenomics and culture.</title>
        <authorList>
            <person name="Gilroy R."/>
            <person name="Ravi A."/>
            <person name="Getino M."/>
            <person name="Pursley I."/>
            <person name="Horton D.L."/>
            <person name="Alikhan N.F."/>
            <person name="Baker D."/>
            <person name="Gharbi K."/>
            <person name="Hall N."/>
            <person name="Watson M."/>
            <person name="Adriaenssens E.M."/>
            <person name="Foster-Nyarko E."/>
            <person name="Jarju S."/>
            <person name="Secka A."/>
            <person name="Antonio M."/>
            <person name="Oren A."/>
            <person name="Chaudhuri R.R."/>
            <person name="La Ragione R."/>
            <person name="Hildebrand F."/>
            <person name="Pallen M.J."/>
        </authorList>
    </citation>
    <scope>NUCLEOTIDE SEQUENCE</scope>
    <source>
        <strain evidence="11">CHK157-1446</strain>
    </source>
</reference>
<dbReference type="GO" id="GO:0032153">
    <property type="term" value="C:cell division site"/>
    <property type="evidence" value="ECO:0007669"/>
    <property type="project" value="TreeGrafter"/>
</dbReference>
<sequence>MENKVKVRIIGREYTLGTDNTPEYTLELAGKLDKRMNEMLAASKTLSGIDVAILSALDAMDEAAKASANADNIRLQLGEYVTSADKSRQRYESAKREIAALKKRIEELETRLSAKI</sequence>
<evidence type="ECO:0000256" key="9">
    <source>
        <dbReference type="ARBA" id="ARBA00033158"/>
    </source>
</evidence>
<feature type="coiled-coil region" evidence="10">
    <location>
        <begin position="84"/>
        <end position="111"/>
    </location>
</feature>
<dbReference type="GO" id="GO:0000917">
    <property type="term" value="P:division septum assembly"/>
    <property type="evidence" value="ECO:0007669"/>
    <property type="project" value="UniProtKB-KW"/>
</dbReference>
<dbReference type="GO" id="GO:0043093">
    <property type="term" value="P:FtsZ-dependent cytokinesis"/>
    <property type="evidence" value="ECO:0007669"/>
    <property type="project" value="TreeGrafter"/>
</dbReference>
<organism evidence="11 12">
    <name type="scientific">Candidatus Faeciplasma gallinarum</name>
    <dbReference type="NCBI Taxonomy" id="2840799"/>
    <lineage>
        <taxon>Bacteria</taxon>
        <taxon>Bacillati</taxon>
        <taxon>Bacillota</taxon>
        <taxon>Clostridia</taxon>
        <taxon>Eubacteriales</taxon>
        <taxon>Oscillospiraceae</taxon>
        <taxon>Oscillospiraceae incertae sedis</taxon>
        <taxon>Candidatus Faeciplasma</taxon>
    </lineage>
</organism>
<comment type="subcellular location">
    <subcellularLocation>
        <location evidence="1">Cytoplasm</location>
    </subcellularLocation>
</comment>
<evidence type="ECO:0000313" key="11">
    <source>
        <dbReference type="EMBL" id="HIS23995.1"/>
    </source>
</evidence>
<keyword evidence="6" id="KW-0131">Cell cycle</keyword>
<dbReference type="AlphaFoldDB" id="A0A9D1EMY2"/>
<dbReference type="PANTHER" id="PTHR34981:SF1">
    <property type="entry name" value="CELL DIVISION PROTEIN ZAPA"/>
    <property type="match status" value="1"/>
</dbReference>
<dbReference type="InterPro" id="IPR007838">
    <property type="entry name" value="Cell_div_ZapA-like"/>
</dbReference>
<dbReference type="Pfam" id="PF05164">
    <property type="entry name" value="ZapA"/>
    <property type="match status" value="1"/>
</dbReference>
<evidence type="ECO:0000256" key="8">
    <source>
        <dbReference type="ARBA" id="ARBA00026068"/>
    </source>
</evidence>
<keyword evidence="4 11" id="KW-0132">Cell division</keyword>
<dbReference type="InterPro" id="IPR053712">
    <property type="entry name" value="Bac_CellDiv_Activator"/>
</dbReference>
<dbReference type="GO" id="GO:0005829">
    <property type="term" value="C:cytosol"/>
    <property type="evidence" value="ECO:0007669"/>
    <property type="project" value="TreeGrafter"/>
</dbReference>
<dbReference type="Gene3D" id="6.10.250.790">
    <property type="match status" value="1"/>
</dbReference>
<accession>A0A9D1EMY2</accession>
<gene>
    <name evidence="11" type="ORF">IAD01_01115</name>
</gene>
<comment type="subunit">
    <text evidence="8">Homodimer. Interacts with FtsZ.</text>
</comment>
<dbReference type="SUPFAM" id="SSF102829">
    <property type="entry name" value="Cell division protein ZapA-like"/>
    <property type="match status" value="1"/>
</dbReference>
<dbReference type="GO" id="GO:0030428">
    <property type="term" value="C:cell septum"/>
    <property type="evidence" value="ECO:0007669"/>
    <property type="project" value="TreeGrafter"/>
</dbReference>
<evidence type="ECO:0000256" key="3">
    <source>
        <dbReference type="ARBA" id="ARBA00022490"/>
    </source>
</evidence>
<proteinExistence type="predicted"/>
<dbReference type="GO" id="GO:0000921">
    <property type="term" value="P:septin ring assembly"/>
    <property type="evidence" value="ECO:0007669"/>
    <property type="project" value="TreeGrafter"/>
</dbReference>
<evidence type="ECO:0000256" key="5">
    <source>
        <dbReference type="ARBA" id="ARBA00023210"/>
    </source>
</evidence>
<evidence type="ECO:0000256" key="1">
    <source>
        <dbReference type="ARBA" id="ARBA00004496"/>
    </source>
</evidence>
<keyword evidence="10" id="KW-0175">Coiled coil</keyword>